<evidence type="ECO:0000313" key="2">
    <source>
        <dbReference type="Proteomes" id="UP000775213"/>
    </source>
</evidence>
<reference evidence="1 2" key="1">
    <citation type="journal article" date="2021" name="Hortic Res">
        <title>Chromosome-scale assembly of the Dendrobium chrysotoxum genome enhances the understanding of orchid evolution.</title>
        <authorList>
            <person name="Zhang Y."/>
            <person name="Zhang G.Q."/>
            <person name="Zhang D."/>
            <person name="Liu X.D."/>
            <person name="Xu X.Y."/>
            <person name="Sun W.H."/>
            <person name="Yu X."/>
            <person name="Zhu X."/>
            <person name="Wang Z.W."/>
            <person name="Zhao X."/>
            <person name="Zhong W.Y."/>
            <person name="Chen H."/>
            <person name="Yin W.L."/>
            <person name="Huang T."/>
            <person name="Niu S.C."/>
            <person name="Liu Z.J."/>
        </authorList>
    </citation>
    <scope>NUCLEOTIDE SEQUENCE [LARGE SCALE GENOMIC DNA]</scope>
    <source>
        <strain evidence="1">Lindl</strain>
    </source>
</reference>
<dbReference type="AlphaFoldDB" id="A0AAV7GGH8"/>
<protein>
    <submittedName>
        <fullName evidence="1">Uncharacterized protein</fullName>
    </submittedName>
</protein>
<keyword evidence="2" id="KW-1185">Reference proteome</keyword>
<accession>A0AAV7GGH8</accession>
<dbReference type="Proteomes" id="UP000775213">
    <property type="component" value="Unassembled WGS sequence"/>
</dbReference>
<evidence type="ECO:0000313" key="1">
    <source>
        <dbReference type="EMBL" id="KAH0455531.1"/>
    </source>
</evidence>
<name>A0AAV7GGH8_DENCH</name>
<dbReference type="EMBL" id="JAGFBR010000014">
    <property type="protein sequence ID" value="KAH0455531.1"/>
    <property type="molecule type" value="Genomic_DNA"/>
</dbReference>
<sequence length="241" mass="26868">MIIFPSDFNRSISGKSACLADTVLMIPSITSICSASLLTRKASAPNNLMASSFFQGEVLMTVTFIRKALPNLTATWPSPPRPTTPMCFPGWLSSKFFMGVYTVIPAQSNGAPLSKGKFLGNFTTKCSSTTIIERSMAQYRALLTPYLLYHPWCPLQPIKESFSSRCAYNSDLHSKSLAKFDCNMAKSSKAYNTKVLSRLIETEGLHGIVNCYTCTQQWRALVHRQALRELHHKMLPNNNQI</sequence>
<comment type="caution">
    <text evidence="1">The sequence shown here is derived from an EMBL/GenBank/DDBJ whole genome shotgun (WGS) entry which is preliminary data.</text>
</comment>
<gene>
    <name evidence="1" type="ORF">IEQ34_015563</name>
</gene>
<proteinExistence type="predicted"/>
<organism evidence="1 2">
    <name type="scientific">Dendrobium chrysotoxum</name>
    <name type="common">Orchid</name>
    <dbReference type="NCBI Taxonomy" id="161865"/>
    <lineage>
        <taxon>Eukaryota</taxon>
        <taxon>Viridiplantae</taxon>
        <taxon>Streptophyta</taxon>
        <taxon>Embryophyta</taxon>
        <taxon>Tracheophyta</taxon>
        <taxon>Spermatophyta</taxon>
        <taxon>Magnoliopsida</taxon>
        <taxon>Liliopsida</taxon>
        <taxon>Asparagales</taxon>
        <taxon>Orchidaceae</taxon>
        <taxon>Epidendroideae</taxon>
        <taxon>Malaxideae</taxon>
        <taxon>Dendrobiinae</taxon>
        <taxon>Dendrobium</taxon>
    </lineage>
</organism>